<evidence type="ECO:0000256" key="3">
    <source>
        <dbReference type="ARBA" id="ARBA00022989"/>
    </source>
</evidence>
<dbReference type="EMBL" id="CAAALY010025960">
    <property type="protein sequence ID" value="VEL15796.1"/>
    <property type="molecule type" value="Genomic_DNA"/>
</dbReference>
<sequence length="328" mass="35543">MLNLLIQVFESVQSDRSGQTICHVHVTDADSELDQIDCSIESSHRDFLLHPISRAGGSSLQQRSRIYEIVSASPLDRETTARHRIRVRCQDGTSPSRLVGQNMVHVLVRDINDQAPRFTAVHYTGRVRENAANSMVKMLPTVGSSQTSLQTSTGAGMSTGGIGTAGMAGRNAGAKSLASTGTQLGIRAVDADAEENAVILYSLTLWPSPPDTQSVQAGGSHEATEQTQLVHTSEAVEQQSTRGGGKRQPGGAGDVDKFYIEPETGQLRTRVPLDFEEQEIYQFLVVATDQAKDPEKRLNATARVTVEVECGKMPLFLLNLSIISFEHS</sequence>
<dbReference type="SMART" id="SM00112">
    <property type="entry name" value="CA"/>
    <property type="match status" value="2"/>
</dbReference>
<dbReference type="Pfam" id="PF00028">
    <property type="entry name" value="Cadherin"/>
    <property type="match status" value="1"/>
</dbReference>
<feature type="region of interest" description="Disordered" evidence="6">
    <location>
        <begin position="211"/>
        <end position="254"/>
    </location>
</feature>
<dbReference type="InterPro" id="IPR015919">
    <property type="entry name" value="Cadherin-like_sf"/>
</dbReference>
<feature type="compositionally biased region" description="Polar residues" evidence="6">
    <location>
        <begin position="225"/>
        <end position="241"/>
    </location>
</feature>
<keyword evidence="4" id="KW-0325">Glycoprotein</keyword>
<comment type="caution">
    <text evidence="8">The sequence shown here is derived from an EMBL/GenBank/DDBJ whole genome shotgun (WGS) entry which is preliminary data.</text>
</comment>
<evidence type="ECO:0000256" key="4">
    <source>
        <dbReference type="ARBA" id="ARBA00023180"/>
    </source>
</evidence>
<dbReference type="PROSITE" id="PS50268">
    <property type="entry name" value="CADHERIN_2"/>
    <property type="match status" value="2"/>
</dbReference>
<protein>
    <recommendedName>
        <fullName evidence="7">Cadherin domain-containing protein</fullName>
    </recommendedName>
</protein>
<accession>A0A3S5CKG9</accession>
<evidence type="ECO:0000256" key="5">
    <source>
        <dbReference type="PROSITE-ProRule" id="PRU00043"/>
    </source>
</evidence>
<dbReference type="SUPFAM" id="SSF49313">
    <property type="entry name" value="Cadherin-like"/>
    <property type="match status" value="2"/>
</dbReference>
<evidence type="ECO:0000313" key="9">
    <source>
        <dbReference type="Proteomes" id="UP000784294"/>
    </source>
</evidence>
<dbReference type="PANTHER" id="PTHR24028">
    <property type="entry name" value="CADHERIN-87A"/>
    <property type="match status" value="1"/>
</dbReference>
<dbReference type="InterPro" id="IPR002126">
    <property type="entry name" value="Cadherin-like_dom"/>
</dbReference>
<keyword evidence="5" id="KW-0106">Calcium</keyword>
<dbReference type="PANTHER" id="PTHR24028:SF146">
    <property type="entry name" value="CADHERIN 96CB, ISOFORM D-RELATED"/>
    <property type="match status" value="1"/>
</dbReference>
<feature type="compositionally biased region" description="Gly residues" evidence="6">
    <location>
        <begin position="242"/>
        <end position="253"/>
    </location>
</feature>
<keyword evidence="9" id="KW-1185">Reference proteome</keyword>
<name>A0A3S5CKG9_9PLAT</name>
<evidence type="ECO:0000259" key="7">
    <source>
        <dbReference type="PROSITE" id="PS50268"/>
    </source>
</evidence>
<dbReference type="AlphaFoldDB" id="A0A3S5CKG9"/>
<dbReference type="OrthoDB" id="6252479at2759"/>
<dbReference type="PRINTS" id="PR00205">
    <property type="entry name" value="CADHERIN"/>
</dbReference>
<keyword evidence="3" id="KW-1133">Transmembrane helix</keyword>
<evidence type="ECO:0000256" key="1">
    <source>
        <dbReference type="ARBA" id="ARBA00004167"/>
    </source>
</evidence>
<evidence type="ECO:0000256" key="2">
    <source>
        <dbReference type="ARBA" id="ARBA00022692"/>
    </source>
</evidence>
<reference evidence="8" key="1">
    <citation type="submission" date="2018-11" db="EMBL/GenBank/DDBJ databases">
        <authorList>
            <consortium name="Pathogen Informatics"/>
        </authorList>
    </citation>
    <scope>NUCLEOTIDE SEQUENCE</scope>
</reference>
<evidence type="ECO:0000313" key="8">
    <source>
        <dbReference type="EMBL" id="VEL15796.1"/>
    </source>
</evidence>
<dbReference type="GO" id="GO:0007156">
    <property type="term" value="P:homophilic cell adhesion via plasma membrane adhesion molecules"/>
    <property type="evidence" value="ECO:0007669"/>
    <property type="project" value="InterPro"/>
</dbReference>
<dbReference type="GO" id="GO:0005886">
    <property type="term" value="C:plasma membrane"/>
    <property type="evidence" value="ECO:0007669"/>
    <property type="project" value="TreeGrafter"/>
</dbReference>
<dbReference type="Gene3D" id="2.60.40.60">
    <property type="entry name" value="Cadherins"/>
    <property type="match status" value="2"/>
</dbReference>
<gene>
    <name evidence="8" type="ORF">PXEA_LOCUS9236</name>
</gene>
<evidence type="ECO:0000256" key="6">
    <source>
        <dbReference type="SAM" id="MobiDB-lite"/>
    </source>
</evidence>
<keyword evidence="2" id="KW-0812">Transmembrane</keyword>
<dbReference type="Proteomes" id="UP000784294">
    <property type="component" value="Unassembled WGS sequence"/>
</dbReference>
<feature type="domain" description="Cadherin" evidence="7">
    <location>
        <begin position="13"/>
        <end position="118"/>
    </location>
</feature>
<feature type="domain" description="Cadherin" evidence="7">
    <location>
        <begin position="186"/>
        <end position="316"/>
    </location>
</feature>
<organism evidence="8 9">
    <name type="scientific">Protopolystoma xenopodis</name>
    <dbReference type="NCBI Taxonomy" id="117903"/>
    <lineage>
        <taxon>Eukaryota</taxon>
        <taxon>Metazoa</taxon>
        <taxon>Spiralia</taxon>
        <taxon>Lophotrochozoa</taxon>
        <taxon>Platyhelminthes</taxon>
        <taxon>Monogenea</taxon>
        <taxon>Polyopisthocotylea</taxon>
        <taxon>Polystomatidea</taxon>
        <taxon>Polystomatidae</taxon>
        <taxon>Protopolystoma</taxon>
    </lineage>
</organism>
<comment type="subcellular location">
    <subcellularLocation>
        <location evidence="1">Membrane</location>
        <topology evidence="1">Single-pass membrane protein</topology>
    </subcellularLocation>
</comment>
<dbReference type="GO" id="GO:0005509">
    <property type="term" value="F:calcium ion binding"/>
    <property type="evidence" value="ECO:0007669"/>
    <property type="project" value="UniProtKB-UniRule"/>
</dbReference>
<dbReference type="CDD" id="cd11304">
    <property type="entry name" value="Cadherin_repeat"/>
    <property type="match status" value="2"/>
</dbReference>
<dbReference type="InterPro" id="IPR050174">
    <property type="entry name" value="Protocadherin/Cadherin-CA"/>
</dbReference>
<keyword evidence="3" id="KW-0472">Membrane</keyword>
<proteinExistence type="predicted"/>